<dbReference type="InterPro" id="IPR035992">
    <property type="entry name" value="Ricin_B-like_lectins"/>
</dbReference>
<dbReference type="OrthoDB" id="463714at2"/>
<dbReference type="Gene3D" id="2.80.10.50">
    <property type="match status" value="1"/>
</dbReference>
<dbReference type="SUPFAM" id="SSF50370">
    <property type="entry name" value="Ricin B-like lectins"/>
    <property type="match status" value="1"/>
</dbReference>
<name>S3JH23_MICAE</name>
<reference evidence="3 4" key="1">
    <citation type="journal article" date="2013" name="Genome Announc.">
        <title>Draft Genome Sequence of the Brazilian Toxic Bloom-Forming Cyanobacterium Microcystis aeruginosa Strain SPC777.</title>
        <authorList>
            <person name="Fiore M.F."/>
            <person name="Alvarenga D.O."/>
            <person name="Varani A.M."/>
            <person name="Hoff-Risseti C."/>
            <person name="Crespim E."/>
            <person name="Ramos R.T."/>
            <person name="Silva A."/>
            <person name="Schaker P.D."/>
            <person name="Heck K."/>
            <person name="Rigonato J."/>
            <person name="Schneider M.P."/>
        </authorList>
    </citation>
    <scope>NUCLEOTIDE SEQUENCE [LARGE SCALE GENOMIC DNA]</scope>
    <source>
        <strain evidence="4">SPC 777</strain>
    </source>
</reference>
<dbReference type="AlphaFoldDB" id="S3JH23"/>
<feature type="domain" description="Ricin B lectin" evidence="2">
    <location>
        <begin position="138"/>
        <end position="216"/>
    </location>
</feature>
<comment type="caution">
    <text evidence="3">The sequence shown here is derived from an EMBL/GenBank/DDBJ whole genome shotgun (WGS) entry which is preliminary data.</text>
</comment>
<sequence length="470" mass="53712">MSDSITEAKYTDDVTLTTLVDDYATLAAKLKELEVKEKQEIVLLKEKRELEAKLAALQNLQQTQLDITRIQGEIQQLEKQARQDQADIDNPFNYWCVIINLDNDRFMEVEPPAVAVVTKYLYSTTSQAIWKSSSWHDAHWRIDCIKDNIYRLQNRQTNCYLEVDGTQVVAKANYQASLQEWQTNSYYYDAEWLITKADSSHYRFDNRENGNCLETDGTDGYWINARQRYSGTKDERWQIVSTEQALNQSYIDTKKGSLQTTSSTIRQKQGQLKIWQDVVANGTKDKLSWEGRLEAIKKQLGEVQRALAALNTNFLNDVKNTQAKPQTMPQVAKDSKGLVTQGALLGFVQPAGRLNAIETCEGNVQLSYFDRAGRMRQTNYDATADSKNATFEQWIPDAQRACLNFSNSNSVATLNKALYLPNEWSIEAWFVYPLPKTGEWNTLTRSESGHHILVKNGKQLGVWLKNNIQG</sequence>
<organism evidence="3 4">
    <name type="scientific">Microcystis aeruginosa SPC777</name>
    <dbReference type="NCBI Taxonomy" id="482300"/>
    <lineage>
        <taxon>Bacteria</taxon>
        <taxon>Bacillati</taxon>
        <taxon>Cyanobacteriota</taxon>
        <taxon>Cyanophyceae</taxon>
        <taxon>Oscillatoriophycideae</taxon>
        <taxon>Chroococcales</taxon>
        <taxon>Microcystaceae</taxon>
        <taxon>Microcystis</taxon>
    </lineage>
</organism>
<dbReference type="CDD" id="cd23432">
    <property type="entry name" value="beta-trefoil_Ricin_EndoBetaGal-like"/>
    <property type="match status" value="1"/>
</dbReference>
<keyword evidence="1" id="KW-0175">Coiled coil</keyword>
<dbReference type="Pfam" id="PF14200">
    <property type="entry name" value="RicinB_lectin_2"/>
    <property type="match status" value="1"/>
</dbReference>
<evidence type="ECO:0000313" key="3">
    <source>
        <dbReference type="EMBL" id="EPF24390.1"/>
    </source>
</evidence>
<gene>
    <name evidence="3" type="ORF">MAESPC_00593</name>
</gene>
<feature type="coiled-coil region" evidence="1">
    <location>
        <begin position="16"/>
        <end position="87"/>
    </location>
</feature>
<proteinExistence type="predicted"/>
<evidence type="ECO:0000259" key="2">
    <source>
        <dbReference type="Pfam" id="PF14200"/>
    </source>
</evidence>
<dbReference type="InterPro" id="IPR000772">
    <property type="entry name" value="Ricin_B_lectin"/>
</dbReference>
<evidence type="ECO:0000256" key="1">
    <source>
        <dbReference type="SAM" id="Coils"/>
    </source>
</evidence>
<protein>
    <recommendedName>
        <fullName evidence="2">Ricin B lectin domain-containing protein</fullName>
    </recommendedName>
</protein>
<dbReference type="PATRIC" id="fig|482300.6.peg.677"/>
<accession>S3JH23</accession>
<dbReference type="Proteomes" id="UP000014617">
    <property type="component" value="Unassembled WGS sequence"/>
</dbReference>
<evidence type="ECO:0000313" key="4">
    <source>
        <dbReference type="Proteomes" id="UP000014617"/>
    </source>
</evidence>
<dbReference type="RefSeq" id="WP_016514628.1">
    <property type="nucleotide sequence ID" value="NZ_ASZQ01000084.1"/>
</dbReference>
<dbReference type="EMBL" id="ASZQ01000084">
    <property type="protein sequence ID" value="EPF24390.1"/>
    <property type="molecule type" value="Genomic_DNA"/>
</dbReference>